<dbReference type="EMBL" id="JACTNZ010000001">
    <property type="protein sequence ID" value="KAG5567312.1"/>
    <property type="molecule type" value="Genomic_DNA"/>
</dbReference>
<organism evidence="2 3">
    <name type="scientific">Rhododendron griersonianum</name>
    <dbReference type="NCBI Taxonomy" id="479676"/>
    <lineage>
        <taxon>Eukaryota</taxon>
        <taxon>Viridiplantae</taxon>
        <taxon>Streptophyta</taxon>
        <taxon>Embryophyta</taxon>
        <taxon>Tracheophyta</taxon>
        <taxon>Spermatophyta</taxon>
        <taxon>Magnoliopsida</taxon>
        <taxon>eudicotyledons</taxon>
        <taxon>Gunneridae</taxon>
        <taxon>Pentapetalae</taxon>
        <taxon>asterids</taxon>
        <taxon>Ericales</taxon>
        <taxon>Ericaceae</taxon>
        <taxon>Ericoideae</taxon>
        <taxon>Rhodoreae</taxon>
        <taxon>Rhododendron</taxon>
    </lineage>
</organism>
<dbReference type="PANTHER" id="PTHR35745:SF1">
    <property type="entry name" value="OS04G0513000 PROTEIN"/>
    <property type="match status" value="1"/>
</dbReference>
<dbReference type="Proteomes" id="UP000823749">
    <property type="component" value="Chromosome 1"/>
</dbReference>
<name>A0AAV6LTD2_9ERIC</name>
<sequence>MSKALSPDKSLLKPHSRASNPVSAWSPPPSGSIKINRDVSWNAGSHSSFAGIVVCNHTGVLLEGRRLLLEHFRSRIALGPLVATIYCSVQKRGRQQECFGCVFLWEAQAEAVNERVEFAVGEFFITLCRLQAGQQKQVQDIQVLTSSSSRLLHI</sequence>
<dbReference type="AlphaFoldDB" id="A0AAV6LTD2"/>
<dbReference type="GO" id="GO:0009535">
    <property type="term" value="C:chloroplast thylakoid membrane"/>
    <property type="evidence" value="ECO:0007669"/>
    <property type="project" value="TreeGrafter"/>
</dbReference>
<proteinExistence type="predicted"/>
<accession>A0AAV6LTD2</accession>
<reference evidence="2" key="1">
    <citation type="submission" date="2020-08" db="EMBL/GenBank/DDBJ databases">
        <title>Plant Genome Project.</title>
        <authorList>
            <person name="Zhang R.-G."/>
        </authorList>
    </citation>
    <scope>NUCLEOTIDE SEQUENCE</scope>
    <source>
        <strain evidence="2">WSP0</strain>
        <tissue evidence="2">Leaf</tissue>
    </source>
</reference>
<dbReference type="PANTHER" id="PTHR35745">
    <property type="entry name" value="BNACNNG14650D PROTEIN"/>
    <property type="match status" value="1"/>
</dbReference>
<dbReference type="Pfam" id="PF20711">
    <property type="entry name" value="DUF6825"/>
    <property type="match status" value="1"/>
</dbReference>
<dbReference type="GO" id="GO:0010027">
    <property type="term" value="P:thylakoid membrane organization"/>
    <property type="evidence" value="ECO:0007669"/>
    <property type="project" value="InterPro"/>
</dbReference>
<comment type="caution">
    <text evidence="2">The sequence shown here is derived from an EMBL/GenBank/DDBJ whole genome shotgun (WGS) entry which is preliminary data.</text>
</comment>
<protein>
    <submittedName>
        <fullName evidence="2">Uncharacterized protein</fullName>
    </submittedName>
</protein>
<feature type="region of interest" description="Disordered" evidence="1">
    <location>
        <begin position="1"/>
        <end position="29"/>
    </location>
</feature>
<dbReference type="InterPro" id="IPR040003">
    <property type="entry name" value="PG18-like"/>
</dbReference>
<evidence type="ECO:0000313" key="2">
    <source>
        <dbReference type="EMBL" id="KAG5567312.1"/>
    </source>
</evidence>
<evidence type="ECO:0000313" key="3">
    <source>
        <dbReference type="Proteomes" id="UP000823749"/>
    </source>
</evidence>
<evidence type="ECO:0000256" key="1">
    <source>
        <dbReference type="SAM" id="MobiDB-lite"/>
    </source>
</evidence>
<keyword evidence="3" id="KW-1185">Reference proteome</keyword>
<gene>
    <name evidence="2" type="ORF">RHGRI_002767</name>
</gene>